<dbReference type="SMART" id="SM00314">
    <property type="entry name" value="RA"/>
    <property type="match status" value="1"/>
</dbReference>
<dbReference type="Proteomes" id="UP000035880">
    <property type="component" value="Chromosome 2R"/>
</dbReference>
<dbReference type="KEGG" id="dsi:Dsimw501_GD27666"/>
<reference evidence="3" key="2">
    <citation type="submission" date="2014-06" db="EMBL/GenBank/DDBJ databases">
        <authorList>
            <person name="Hu T."/>
            <person name="Eisen M.B."/>
            <person name="Thornton K.R."/>
            <person name="Andolfatto P."/>
        </authorList>
    </citation>
    <scope>NUCLEOTIDE SEQUENCE</scope>
    <source>
        <strain evidence="3">W501</strain>
    </source>
</reference>
<evidence type="ECO:0000313" key="3">
    <source>
        <dbReference type="EMBL" id="KMY91589.1"/>
    </source>
</evidence>
<dbReference type="PANTHER" id="PTHR46049">
    <property type="entry name" value="AGAP003327-PA"/>
    <property type="match status" value="1"/>
</dbReference>
<sequence>MVNNVQCEAVDRLGTAELKLDIPRVETIKRNRTTQELGIHELRMEDLETKIQISMCFFRTQGTRCRQWTPSREEILCTTNRRPCYSKFYFMDGQYYSIEFQPSSTANDVLEIIKKKIGLQDNAKGYSIYEVIGNSERSLSSEEKVCDVMAKWEKYQVTSQQGFQVTFNTIKYYFIDN</sequence>
<dbReference type="Pfam" id="PF21989">
    <property type="entry name" value="RA_2"/>
    <property type="match status" value="1"/>
</dbReference>
<dbReference type="EMBL" id="CM002911">
    <property type="protein sequence ID" value="KMY91589.1"/>
    <property type="molecule type" value="Genomic_DNA"/>
</dbReference>
<dbReference type="CDD" id="cd17208">
    <property type="entry name" value="FERM_F1_DdMyo7_like"/>
    <property type="match status" value="1"/>
</dbReference>
<dbReference type="InterPro" id="IPR000299">
    <property type="entry name" value="FERM_domain"/>
</dbReference>
<dbReference type="Gene3D" id="3.10.20.90">
    <property type="entry name" value="Phosphatidylinositol 3-kinase Catalytic Subunit, Chain A, domain 1"/>
    <property type="match status" value="1"/>
</dbReference>
<dbReference type="SUPFAM" id="SSF54236">
    <property type="entry name" value="Ubiquitin-like"/>
    <property type="match status" value="1"/>
</dbReference>
<proteinExistence type="predicted"/>
<dbReference type="InterPro" id="IPR051724">
    <property type="entry name" value="Actin_motor_Myosin"/>
</dbReference>
<dbReference type="GO" id="GO:0007165">
    <property type="term" value="P:signal transduction"/>
    <property type="evidence" value="ECO:0007669"/>
    <property type="project" value="InterPro"/>
</dbReference>
<dbReference type="AlphaFoldDB" id="A0A0J9R7B8"/>
<protein>
    <recommendedName>
        <fullName evidence="4">Ras-associating domain-containing protein</fullName>
    </recommendedName>
</protein>
<feature type="domain" description="Ras-associating" evidence="2">
    <location>
        <begin position="82"/>
        <end position="152"/>
    </location>
</feature>
<name>A0A0J9R7B8_DROSI</name>
<dbReference type="InterPro" id="IPR029071">
    <property type="entry name" value="Ubiquitin-like_domsf"/>
</dbReference>
<dbReference type="PROSITE" id="PS50200">
    <property type="entry name" value="RA"/>
    <property type="match status" value="1"/>
</dbReference>
<dbReference type="PANTHER" id="PTHR46049:SF3">
    <property type="entry name" value="MYOSIN VIIA"/>
    <property type="match status" value="1"/>
</dbReference>
<feature type="domain" description="FERM" evidence="1">
    <location>
        <begin position="84"/>
        <end position="177"/>
    </location>
</feature>
<gene>
    <name evidence="3" type="primary">Dsim\GD27666</name>
    <name evidence="3" type="ORF">Dsimw501_GD27666</name>
</gene>
<dbReference type="InterPro" id="IPR000159">
    <property type="entry name" value="RA_dom"/>
</dbReference>
<evidence type="ECO:0008006" key="4">
    <source>
        <dbReference type="Google" id="ProtNLM"/>
    </source>
</evidence>
<evidence type="ECO:0000259" key="1">
    <source>
        <dbReference type="PROSITE" id="PS50057"/>
    </source>
</evidence>
<evidence type="ECO:0000259" key="2">
    <source>
        <dbReference type="PROSITE" id="PS50200"/>
    </source>
</evidence>
<dbReference type="PROSITE" id="PS50057">
    <property type="entry name" value="FERM_3"/>
    <property type="match status" value="1"/>
</dbReference>
<reference evidence="3" key="1">
    <citation type="journal article" date="2013" name="Genome Res.">
        <title>A second-generation assembly of the Drosophila simulans genome provides new insights into patterns of lineage-specific divergence.</title>
        <authorList>
            <person name="Hu T.T."/>
            <person name="Eisen M.B."/>
            <person name="Thornton K.R."/>
            <person name="Andolfatto P."/>
        </authorList>
    </citation>
    <scope>NUCLEOTIDE SEQUENCE [LARGE SCALE GENOMIC DNA]</scope>
    <source>
        <strain evidence="3">W501</strain>
    </source>
</reference>
<reference evidence="3" key="3">
    <citation type="submission" date="2015-04" db="EMBL/GenBank/DDBJ databases">
        <authorList>
            <consortium name="FlyBase"/>
        </authorList>
    </citation>
    <scope>NUCLEOTIDE SEQUENCE</scope>
    <source>
        <strain evidence="3">W501</strain>
    </source>
</reference>
<dbReference type="Bgee" id="FBgn0268956">
    <property type="expression patterns" value="Expressed in female reproductive system and 2 other cell types or tissues"/>
</dbReference>
<organism evidence="3">
    <name type="scientific">Drosophila simulans</name>
    <name type="common">Fruit fly</name>
    <dbReference type="NCBI Taxonomy" id="7240"/>
    <lineage>
        <taxon>Eukaryota</taxon>
        <taxon>Metazoa</taxon>
        <taxon>Ecdysozoa</taxon>
        <taxon>Arthropoda</taxon>
        <taxon>Hexapoda</taxon>
        <taxon>Insecta</taxon>
        <taxon>Pterygota</taxon>
        <taxon>Neoptera</taxon>
        <taxon>Endopterygota</taxon>
        <taxon>Diptera</taxon>
        <taxon>Brachycera</taxon>
        <taxon>Muscomorpha</taxon>
        <taxon>Ephydroidea</taxon>
        <taxon>Drosophilidae</taxon>
        <taxon>Drosophila</taxon>
        <taxon>Sophophora</taxon>
    </lineage>
</organism>
<accession>A0A0J9R7B8</accession>